<protein>
    <submittedName>
        <fullName evidence="1">Uncharacterized protein</fullName>
    </submittedName>
</protein>
<dbReference type="EMBL" id="BTSY01000004">
    <property type="protein sequence ID" value="GMT26054.1"/>
    <property type="molecule type" value="Genomic_DNA"/>
</dbReference>
<comment type="caution">
    <text evidence="1">The sequence shown here is derived from an EMBL/GenBank/DDBJ whole genome shotgun (WGS) entry which is preliminary data.</text>
</comment>
<proteinExistence type="predicted"/>
<name>A0AAV5W5M0_9BILA</name>
<feature type="non-terminal residue" evidence="1">
    <location>
        <position position="1"/>
    </location>
</feature>
<gene>
    <name evidence="1" type="ORF">PFISCL1PPCAC_17351</name>
</gene>
<reference evidence="1" key="1">
    <citation type="submission" date="2023-10" db="EMBL/GenBank/DDBJ databases">
        <title>Genome assembly of Pristionchus species.</title>
        <authorList>
            <person name="Yoshida K."/>
            <person name="Sommer R.J."/>
        </authorList>
    </citation>
    <scope>NUCLEOTIDE SEQUENCE</scope>
    <source>
        <strain evidence="1">RS5133</strain>
    </source>
</reference>
<dbReference type="Proteomes" id="UP001432322">
    <property type="component" value="Unassembled WGS sequence"/>
</dbReference>
<keyword evidence="2" id="KW-1185">Reference proteome</keyword>
<organism evidence="1 2">
    <name type="scientific">Pristionchus fissidentatus</name>
    <dbReference type="NCBI Taxonomy" id="1538716"/>
    <lineage>
        <taxon>Eukaryota</taxon>
        <taxon>Metazoa</taxon>
        <taxon>Ecdysozoa</taxon>
        <taxon>Nematoda</taxon>
        <taxon>Chromadorea</taxon>
        <taxon>Rhabditida</taxon>
        <taxon>Rhabditina</taxon>
        <taxon>Diplogasteromorpha</taxon>
        <taxon>Diplogasteroidea</taxon>
        <taxon>Neodiplogasteridae</taxon>
        <taxon>Pristionchus</taxon>
    </lineage>
</organism>
<sequence length="92" mass="10026">AGAGPQLSAWYRTSIVIGSRVFFVDSHASKPVFAVLETKPSLLDHAARAIRSSAISQEHIVETLPANLSALFHDRGEDGSIYSDEEQGMREE</sequence>
<evidence type="ECO:0000313" key="2">
    <source>
        <dbReference type="Proteomes" id="UP001432322"/>
    </source>
</evidence>
<accession>A0AAV5W5M0</accession>
<dbReference type="AlphaFoldDB" id="A0AAV5W5M0"/>
<evidence type="ECO:0000313" key="1">
    <source>
        <dbReference type="EMBL" id="GMT26054.1"/>
    </source>
</evidence>